<keyword evidence="1" id="KW-0904">Protein phosphatase</keyword>
<dbReference type="SUPFAM" id="SSF81606">
    <property type="entry name" value="PP2C-like"/>
    <property type="match status" value="1"/>
</dbReference>
<evidence type="ECO:0000256" key="1">
    <source>
        <dbReference type="RuleBase" id="RU366020"/>
    </source>
</evidence>
<gene>
    <name evidence="3" type="ORF">FH972_019554</name>
</gene>
<evidence type="ECO:0000313" key="4">
    <source>
        <dbReference type="Proteomes" id="UP000327013"/>
    </source>
</evidence>
<dbReference type="GO" id="GO:0046872">
    <property type="term" value="F:metal ion binding"/>
    <property type="evidence" value="ECO:0007669"/>
    <property type="project" value="UniProtKB-UniRule"/>
</dbReference>
<comment type="cofactor">
    <cofactor evidence="1">
        <name>Mg(2+)</name>
        <dbReference type="ChEBI" id="CHEBI:18420"/>
    </cofactor>
</comment>
<keyword evidence="1" id="KW-0479">Metal-binding</keyword>
<dbReference type="EC" id="3.1.3.16" evidence="1"/>
<dbReference type="InterPro" id="IPR036457">
    <property type="entry name" value="PPM-type-like_dom_sf"/>
</dbReference>
<feature type="domain" description="PPM-type phosphatase" evidence="2">
    <location>
        <begin position="7"/>
        <end position="254"/>
    </location>
</feature>
<comment type="catalytic activity">
    <reaction evidence="1">
        <text>O-phospho-L-threonyl-[protein] + H2O = L-threonyl-[protein] + phosphate</text>
        <dbReference type="Rhea" id="RHEA:47004"/>
        <dbReference type="Rhea" id="RHEA-COMP:11060"/>
        <dbReference type="Rhea" id="RHEA-COMP:11605"/>
        <dbReference type="ChEBI" id="CHEBI:15377"/>
        <dbReference type="ChEBI" id="CHEBI:30013"/>
        <dbReference type="ChEBI" id="CHEBI:43474"/>
        <dbReference type="ChEBI" id="CHEBI:61977"/>
        <dbReference type="EC" id="3.1.3.16"/>
    </reaction>
</comment>
<reference evidence="3 4" key="1">
    <citation type="submission" date="2019-06" db="EMBL/GenBank/DDBJ databases">
        <title>A chromosomal-level reference genome of Carpinus fangiana (Coryloideae, Betulaceae).</title>
        <authorList>
            <person name="Yang X."/>
            <person name="Wang Z."/>
            <person name="Zhang L."/>
            <person name="Hao G."/>
            <person name="Liu J."/>
            <person name="Yang Y."/>
        </authorList>
    </citation>
    <scope>NUCLEOTIDE SEQUENCE [LARGE SCALE GENOMIC DNA]</scope>
    <source>
        <strain evidence="3">Cfa_2016G</strain>
        <tissue evidence="3">Leaf</tissue>
    </source>
</reference>
<dbReference type="OrthoDB" id="60843at2759"/>
<dbReference type="SMART" id="SM00331">
    <property type="entry name" value="PP2C_SIG"/>
    <property type="match status" value="1"/>
</dbReference>
<dbReference type="InterPro" id="IPR001932">
    <property type="entry name" value="PPM-type_phosphatase-like_dom"/>
</dbReference>
<dbReference type="AlphaFoldDB" id="A0A5N6RSP3"/>
<dbReference type="SMART" id="SM00332">
    <property type="entry name" value="PP2Cc"/>
    <property type="match status" value="1"/>
</dbReference>
<sequence>MAHQSLDSLEPSLKMVCGHDPLCPLGEDAYFVSEEKQAIGVADGVGGFALIGVDAGEYARELMVNASVAVHQLPDGVADLKSVLNEAFLNTKAEGASTACIVMLSNDNILHSINVGDSGFMIFRANRLAYKSPVQQHYFNCPYQLGNSKGCDRPSSASESREPVFPGDVIVVGTDGLLDNVFPADIEDVLKRETLEGVNPMELAVTITNLARNYSLDMERESPFAKAAKLAGKGYPSYYTGGKPDDITVVVAHIVPQNQCSFS</sequence>
<dbReference type="EMBL" id="CM017328">
    <property type="protein sequence ID" value="KAE8124689.1"/>
    <property type="molecule type" value="Genomic_DNA"/>
</dbReference>
<protein>
    <recommendedName>
        <fullName evidence="1">Protein phosphatase</fullName>
        <ecNumber evidence="1">3.1.3.16</ecNumber>
    </recommendedName>
</protein>
<keyword evidence="1" id="KW-0378">Hydrolase</keyword>
<comment type="cofactor">
    <cofactor evidence="1">
        <name>Mn(2+)</name>
        <dbReference type="ChEBI" id="CHEBI:29035"/>
    </cofactor>
</comment>
<proteinExistence type="inferred from homology"/>
<dbReference type="InterPro" id="IPR039123">
    <property type="entry name" value="PPTC7"/>
</dbReference>
<evidence type="ECO:0000259" key="2">
    <source>
        <dbReference type="PROSITE" id="PS51746"/>
    </source>
</evidence>
<keyword evidence="1" id="KW-0460">Magnesium</keyword>
<dbReference type="PROSITE" id="PS51746">
    <property type="entry name" value="PPM_2"/>
    <property type="match status" value="1"/>
</dbReference>
<dbReference type="Proteomes" id="UP000327013">
    <property type="component" value="Chromosome 8"/>
</dbReference>
<comment type="similarity">
    <text evidence="1">Belongs to the PP2C family.</text>
</comment>
<keyword evidence="4" id="KW-1185">Reference proteome</keyword>
<organism evidence="3 4">
    <name type="scientific">Carpinus fangiana</name>
    <dbReference type="NCBI Taxonomy" id="176857"/>
    <lineage>
        <taxon>Eukaryota</taxon>
        <taxon>Viridiplantae</taxon>
        <taxon>Streptophyta</taxon>
        <taxon>Embryophyta</taxon>
        <taxon>Tracheophyta</taxon>
        <taxon>Spermatophyta</taxon>
        <taxon>Magnoliopsida</taxon>
        <taxon>eudicotyledons</taxon>
        <taxon>Gunneridae</taxon>
        <taxon>Pentapetalae</taxon>
        <taxon>rosids</taxon>
        <taxon>fabids</taxon>
        <taxon>Fagales</taxon>
        <taxon>Betulaceae</taxon>
        <taxon>Carpinus</taxon>
    </lineage>
</organism>
<dbReference type="Gene3D" id="3.60.40.10">
    <property type="entry name" value="PPM-type phosphatase domain"/>
    <property type="match status" value="1"/>
</dbReference>
<accession>A0A5N6RSP3</accession>
<dbReference type="PANTHER" id="PTHR12320">
    <property type="entry name" value="PROTEIN PHOSPHATASE 2C"/>
    <property type="match status" value="1"/>
</dbReference>
<evidence type="ECO:0000313" key="3">
    <source>
        <dbReference type="EMBL" id="KAE8124689.1"/>
    </source>
</evidence>
<dbReference type="PANTHER" id="PTHR12320:SF14">
    <property type="entry name" value="PROTEIN PHOSPHATASE"/>
    <property type="match status" value="1"/>
</dbReference>
<comment type="catalytic activity">
    <reaction evidence="1">
        <text>O-phospho-L-seryl-[protein] + H2O = L-seryl-[protein] + phosphate</text>
        <dbReference type="Rhea" id="RHEA:20629"/>
        <dbReference type="Rhea" id="RHEA-COMP:9863"/>
        <dbReference type="Rhea" id="RHEA-COMP:11604"/>
        <dbReference type="ChEBI" id="CHEBI:15377"/>
        <dbReference type="ChEBI" id="CHEBI:29999"/>
        <dbReference type="ChEBI" id="CHEBI:43474"/>
        <dbReference type="ChEBI" id="CHEBI:83421"/>
        <dbReference type="EC" id="3.1.3.16"/>
    </reaction>
</comment>
<dbReference type="GO" id="GO:0004722">
    <property type="term" value="F:protein serine/threonine phosphatase activity"/>
    <property type="evidence" value="ECO:0007669"/>
    <property type="project" value="UniProtKB-EC"/>
</dbReference>
<name>A0A5N6RSP3_9ROSI</name>
<keyword evidence="1" id="KW-0464">Manganese</keyword>